<feature type="compositionally biased region" description="Basic and acidic residues" evidence="6">
    <location>
        <begin position="375"/>
        <end position="386"/>
    </location>
</feature>
<keyword evidence="3 7" id="KW-1133">Transmembrane helix</keyword>
<feature type="region of interest" description="Disordered" evidence="6">
    <location>
        <begin position="285"/>
        <end position="306"/>
    </location>
</feature>
<protein>
    <submittedName>
        <fullName evidence="9">Integral membrane protein</fullName>
    </submittedName>
</protein>
<comment type="subcellular location">
    <subcellularLocation>
        <location evidence="1">Membrane</location>
        <topology evidence="1">Multi-pass membrane protein</topology>
    </subcellularLocation>
</comment>
<dbReference type="Pfam" id="PF20684">
    <property type="entry name" value="Fung_rhodopsin"/>
    <property type="match status" value="1"/>
</dbReference>
<feature type="transmembrane region" description="Helical" evidence="7">
    <location>
        <begin position="187"/>
        <end position="207"/>
    </location>
</feature>
<feature type="transmembrane region" description="Helical" evidence="7">
    <location>
        <begin position="34"/>
        <end position="53"/>
    </location>
</feature>
<keyword evidence="10" id="KW-1185">Reference proteome</keyword>
<evidence type="ECO:0000259" key="8">
    <source>
        <dbReference type="Pfam" id="PF20684"/>
    </source>
</evidence>
<feature type="transmembrane region" description="Helical" evidence="7">
    <location>
        <begin position="219"/>
        <end position="241"/>
    </location>
</feature>
<feature type="region of interest" description="Disordered" evidence="6">
    <location>
        <begin position="375"/>
        <end position="400"/>
    </location>
</feature>
<evidence type="ECO:0000256" key="4">
    <source>
        <dbReference type="ARBA" id="ARBA00023136"/>
    </source>
</evidence>
<feature type="transmembrane region" description="Helical" evidence="7">
    <location>
        <begin position="247"/>
        <end position="267"/>
    </location>
</feature>
<dbReference type="EMBL" id="JAQQWP010000003">
    <property type="protein sequence ID" value="KAK8123979.1"/>
    <property type="molecule type" value="Genomic_DNA"/>
</dbReference>
<name>A0AAW0R4U6_9PEZI</name>
<dbReference type="Proteomes" id="UP001392437">
    <property type="component" value="Unassembled WGS sequence"/>
</dbReference>
<comment type="caution">
    <text evidence="9">The sequence shown here is derived from an EMBL/GenBank/DDBJ whole genome shotgun (WGS) entry which is preliminary data.</text>
</comment>
<keyword evidence="4 7" id="KW-0472">Membrane</keyword>
<feature type="transmembrane region" description="Helical" evidence="7">
    <location>
        <begin position="126"/>
        <end position="149"/>
    </location>
</feature>
<feature type="domain" description="Rhodopsin" evidence="8">
    <location>
        <begin position="73"/>
        <end position="263"/>
    </location>
</feature>
<keyword evidence="2 7" id="KW-0812">Transmembrane</keyword>
<reference evidence="9 10" key="1">
    <citation type="submission" date="2023-01" db="EMBL/GenBank/DDBJ databases">
        <title>Analysis of 21 Apiospora genomes using comparative genomics revels a genus with tremendous synthesis potential of carbohydrate active enzymes and secondary metabolites.</title>
        <authorList>
            <person name="Sorensen T."/>
        </authorList>
    </citation>
    <scope>NUCLEOTIDE SEQUENCE [LARGE SCALE GENOMIC DNA]</scope>
    <source>
        <strain evidence="9 10">CBS 117206</strain>
    </source>
</reference>
<evidence type="ECO:0000256" key="7">
    <source>
        <dbReference type="SAM" id="Phobius"/>
    </source>
</evidence>
<evidence type="ECO:0000313" key="9">
    <source>
        <dbReference type="EMBL" id="KAK8123979.1"/>
    </source>
</evidence>
<accession>A0AAW0R4U6</accession>
<proteinExistence type="inferred from homology"/>
<dbReference type="PANTHER" id="PTHR33048:SF158">
    <property type="entry name" value="MEMBRANE PROTEIN PTH11-LIKE, PUTATIVE-RELATED"/>
    <property type="match status" value="1"/>
</dbReference>
<dbReference type="AlphaFoldDB" id="A0AAW0R4U6"/>
<evidence type="ECO:0000256" key="2">
    <source>
        <dbReference type="ARBA" id="ARBA00022692"/>
    </source>
</evidence>
<sequence length="400" mass="44042">MDPSQISNYPAMAPPAGVTPNFVDPFSLAPSARITIYVTLPLMIIVLALRLYVRIRITHAMGADDFFGGVYLGPHQWNVRLIDLTPDYINGAIIVTCLYSACAMLIKISLLLLCLRIFRQAKGANIMVWMGIVVIALFYLICITTTAIFCDPRQWPKQYSSPLVFLQAQETSRCNHPQLNLSAVQGVFSTLSDIYVLAVPVIFISGLKMSMGRKVSVCGVFLVGVVLLVVLGVEYLTWLSIASAAELNTGVICACVPVAFVLFKSAIQRPWDSLRSYMNGLWSRSRSGRRQGGSSPGRQHQQQLLSDTSQFGLPKIPRGVITGLRTFVQGGSGRGRGRSTHDGLPGDSAYVQTEMTMYSTYEEIEPVEVEYHRQLRGSESRGRGEHPTSSPFRKGSANRV</sequence>
<dbReference type="PANTHER" id="PTHR33048">
    <property type="entry name" value="PTH11-LIKE INTEGRAL MEMBRANE PROTEIN (AFU_ORTHOLOGUE AFUA_5G11245)"/>
    <property type="match status" value="1"/>
</dbReference>
<comment type="similarity">
    <text evidence="5">Belongs to the SAT4 family.</text>
</comment>
<feature type="region of interest" description="Disordered" evidence="6">
    <location>
        <begin position="327"/>
        <end position="348"/>
    </location>
</feature>
<organism evidence="9 10">
    <name type="scientific">Apiospora kogelbergensis</name>
    <dbReference type="NCBI Taxonomy" id="1337665"/>
    <lineage>
        <taxon>Eukaryota</taxon>
        <taxon>Fungi</taxon>
        <taxon>Dikarya</taxon>
        <taxon>Ascomycota</taxon>
        <taxon>Pezizomycotina</taxon>
        <taxon>Sordariomycetes</taxon>
        <taxon>Xylariomycetidae</taxon>
        <taxon>Amphisphaeriales</taxon>
        <taxon>Apiosporaceae</taxon>
        <taxon>Apiospora</taxon>
    </lineage>
</organism>
<evidence type="ECO:0000256" key="5">
    <source>
        <dbReference type="ARBA" id="ARBA00038359"/>
    </source>
</evidence>
<dbReference type="InterPro" id="IPR052337">
    <property type="entry name" value="SAT4-like"/>
</dbReference>
<evidence type="ECO:0000256" key="1">
    <source>
        <dbReference type="ARBA" id="ARBA00004141"/>
    </source>
</evidence>
<evidence type="ECO:0000313" key="10">
    <source>
        <dbReference type="Proteomes" id="UP001392437"/>
    </source>
</evidence>
<dbReference type="InterPro" id="IPR049326">
    <property type="entry name" value="Rhodopsin_dom_fungi"/>
</dbReference>
<evidence type="ECO:0000256" key="3">
    <source>
        <dbReference type="ARBA" id="ARBA00022989"/>
    </source>
</evidence>
<feature type="transmembrane region" description="Helical" evidence="7">
    <location>
        <begin position="88"/>
        <end position="114"/>
    </location>
</feature>
<evidence type="ECO:0000256" key="6">
    <source>
        <dbReference type="SAM" id="MobiDB-lite"/>
    </source>
</evidence>
<gene>
    <name evidence="9" type="ORF">PG999_003897</name>
</gene>
<dbReference type="GO" id="GO:0016020">
    <property type="term" value="C:membrane"/>
    <property type="evidence" value="ECO:0007669"/>
    <property type="project" value="UniProtKB-SubCell"/>
</dbReference>